<name>A0A1B6GKC4_9HEMI</name>
<evidence type="ECO:0008006" key="7">
    <source>
        <dbReference type="Google" id="ProtNLM"/>
    </source>
</evidence>
<evidence type="ECO:0000256" key="1">
    <source>
        <dbReference type="ARBA" id="ARBA00004141"/>
    </source>
</evidence>
<reference evidence="6" key="1">
    <citation type="submission" date="2015-11" db="EMBL/GenBank/DDBJ databases">
        <title>De novo transcriptome assembly of four potential Pierce s Disease insect vectors from Arizona vineyards.</title>
        <authorList>
            <person name="Tassone E.E."/>
        </authorList>
    </citation>
    <scope>NUCLEOTIDE SEQUENCE</scope>
</reference>
<protein>
    <recommendedName>
        <fullName evidence="7">Mitochondrial import inner membrane translocase subunit TIM23</fullName>
    </recommendedName>
</protein>
<keyword evidence="4 5" id="KW-0472">Membrane</keyword>
<dbReference type="InterPro" id="IPR045238">
    <property type="entry name" value="Tim23-like"/>
</dbReference>
<accession>A0A1B6GKC4</accession>
<evidence type="ECO:0000313" key="6">
    <source>
        <dbReference type="EMBL" id="JAS62841.1"/>
    </source>
</evidence>
<feature type="transmembrane region" description="Helical" evidence="5">
    <location>
        <begin position="111"/>
        <end position="131"/>
    </location>
</feature>
<evidence type="ECO:0000256" key="4">
    <source>
        <dbReference type="ARBA" id="ARBA00023136"/>
    </source>
</evidence>
<dbReference type="Pfam" id="PF02466">
    <property type="entry name" value="Tim17"/>
    <property type="match status" value="1"/>
</dbReference>
<evidence type="ECO:0000256" key="5">
    <source>
        <dbReference type="SAM" id="Phobius"/>
    </source>
</evidence>
<dbReference type="AlphaFoldDB" id="A0A1B6GKC4"/>
<gene>
    <name evidence="6" type="ORF">g.12457</name>
</gene>
<evidence type="ECO:0000256" key="3">
    <source>
        <dbReference type="ARBA" id="ARBA00022989"/>
    </source>
</evidence>
<feature type="transmembrane region" description="Helical" evidence="5">
    <location>
        <begin position="157"/>
        <end position="177"/>
    </location>
</feature>
<dbReference type="GO" id="GO:0030150">
    <property type="term" value="P:protein import into mitochondrial matrix"/>
    <property type="evidence" value="ECO:0007669"/>
    <property type="project" value="TreeGrafter"/>
</dbReference>
<evidence type="ECO:0000256" key="2">
    <source>
        <dbReference type="ARBA" id="ARBA00022692"/>
    </source>
</evidence>
<dbReference type="PANTHER" id="PTHR15371:SF0">
    <property type="entry name" value="SD19278P"/>
    <property type="match status" value="1"/>
</dbReference>
<keyword evidence="3 5" id="KW-1133">Transmembrane helix</keyword>
<keyword evidence="2 5" id="KW-0812">Transmembrane</keyword>
<dbReference type="PANTHER" id="PTHR15371">
    <property type="entry name" value="TIM23"/>
    <property type="match status" value="1"/>
</dbReference>
<dbReference type="GO" id="GO:0005744">
    <property type="term" value="C:TIM23 mitochondrial import inner membrane translocase complex"/>
    <property type="evidence" value="ECO:0007669"/>
    <property type="project" value="TreeGrafter"/>
</dbReference>
<comment type="subcellular location">
    <subcellularLocation>
        <location evidence="1">Membrane</location>
        <topology evidence="1">Multi-pass membrane protein</topology>
    </subcellularLocation>
</comment>
<dbReference type="EMBL" id="GECZ01006928">
    <property type="protein sequence ID" value="JAS62841.1"/>
    <property type="molecule type" value="Transcribed_RNA"/>
</dbReference>
<proteinExistence type="predicted"/>
<dbReference type="GO" id="GO:0008320">
    <property type="term" value="F:protein transmembrane transporter activity"/>
    <property type="evidence" value="ECO:0007669"/>
    <property type="project" value="TreeGrafter"/>
</dbReference>
<sequence length="199" mass="21323">MDPPSYPDKNEDFNFSVSPKTRISSPYLNFDPAYLPTSQPEYILLEGASKQRGRFELAFSQIGGSCMIGAMVGGSGGFYNGLKNTSLAGQTGKLRRTQVLNHVMKQGAARANTLGSIAVMYSGFGVILAWLRGTEDELNTVAAATTTGMLFRSTAGLRASAIGGAVGLGLASLYCLWTSRDRISAFSQRSNSFPSLRDR</sequence>
<organism evidence="6">
    <name type="scientific">Cuerna arida</name>
    <dbReference type="NCBI Taxonomy" id="1464854"/>
    <lineage>
        <taxon>Eukaryota</taxon>
        <taxon>Metazoa</taxon>
        <taxon>Ecdysozoa</taxon>
        <taxon>Arthropoda</taxon>
        <taxon>Hexapoda</taxon>
        <taxon>Insecta</taxon>
        <taxon>Pterygota</taxon>
        <taxon>Neoptera</taxon>
        <taxon>Paraneoptera</taxon>
        <taxon>Hemiptera</taxon>
        <taxon>Auchenorrhyncha</taxon>
        <taxon>Membracoidea</taxon>
        <taxon>Cicadellidae</taxon>
        <taxon>Cicadellinae</taxon>
        <taxon>Proconiini</taxon>
        <taxon>Cuerna</taxon>
    </lineage>
</organism>